<reference evidence="2" key="1">
    <citation type="submission" date="2016-04" db="EMBL/GenBank/DDBJ databases">
        <authorList>
            <person name="Shah S.A."/>
            <person name="Garrett R.A."/>
        </authorList>
    </citation>
    <scope>NUCLEOTIDE SEQUENCE [LARGE SCALE GENOMIC DNA]</scope>
    <source>
        <strain evidence="2">ATCC 35091 / DSM 1616 / JCM 8930 / NBRC 15331 / P1</strain>
    </source>
</reference>
<evidence type="ECO:0000313" key="1">
    <source>
        <dbReference type="EMBL" id="SAI84406.1"/>
    </source>
</evidence>
<sequence length="88" mass="10170">MRSRGGVSLNLLVNFVADKYLSVFINYTTFENWHSVMLSIHKERIKCKLRNGQLLYLKPNEIVLLAGLKIVELNEDSVRFQFNGRVGN</sequence>
<evidence type="ECO:0000313" key="2">
    <source>
        <dbReference type="Proteomes" id="UP000076770"/>
    </source>
</evidence>
<dbReference type="AlphaFoldDB" id="A0A157SZN7"/>
<dbReference type="PATRIC" id="fig|2287.9.peg.857"/>
<protein>
    <submittedName>
        <fullName evidence="1">Uncharacterized protein</fullName>
    </submittedName>
</protein>
<accession>A0A157SZN7</accession>
<gene>
    <name evidence="1" type="ORF">SSOP1_0852</name>
</gene>
<dbReference type="EMBL" id="LT549890">
    <property type="protein sequence ID" value="SAI84406.1"/>
    <property type="molecule type" value="Genomic_DNA"/>
</dbReference>
<name>A0A157SZN7_SACSO</name>
<proteinExistence type="predicted"/>
<organism evidence="1 2">
    <name type="scientific">Saccharolobus solfataricus</name>
    <name type="common">Sulfolobus solfataricus</name>
    <dbReference type="NCBI Taxonomy" id="2287"/>
    <lineage>
        <taxon>Archaea</taxon>
        <taxon>Thermoproteota</taxon>
        <taxon>Thermoprotei</taxon>
        <taxon>Sulfolobales</taxon>
        <taxon>Sulfolobaceae</taxon>
        <taxon>Saccharolobus</taxon>
    </lineage>
</organism>
<dbReference type="Proteomes" id="UP000076770">
    <property type="component" value="Chromosome i"/>
</dbReference>